<comment type="similarity">
    <text evidence="2">Belongs to the actin-binding proteins ADF family. Twinfilin subfamily.</text>
</comment>
<dbReference type="InterPro" id="IPR029006">
    <property type="entry name" value="ADF-H/Gelsolin-like_dom_sf"/>
</dbReference>
<feature type="region of interest" description="Disordered" evidence="9">
    <location>
        <begin position="1620"/>
        <end position="1647"/>
    </location>
</feature>
<proteinExistence type="inferred from homology"/>
<dbReference type="EMBL" id="JAAAIM010000541">
    <property type="protein sequence ID" value="KAG0286809.1"/>
    <property type="molecule type" value="Genomic_DNA"/>
</dbReference>
<comment type="subunit">
    <text evidence="7">Interacts with G-actin; ADP-actin form.</text>
</comment>
<evidence type="ECO:0000256" key="4">
    <source>
        <dbReference type="ARBA" id="ARBA00022737"/>
    </source>
</evidence>
<dbReference type="InterPro" id="IPR002035">
    <property type="entry name" value="VWF_A"/>
</dbReference>
<keyword evidence="4" id="KW-0677">Repeat</keyword>
<evidence type="ECO:0000256" key="2">
    <source>
        <dbReference type="ARBA" id="ARBA00009557"/>
    </source>
</evidence>
<evidence type="ECO:0000256" key="5">
    <source>
        <dbReference type="ARBA" id="ARBA00023203"/>
    </source>
</evidence>
<feature type="compositionally biased region" description="Acidic residues" evidence="9">
    <location>
        <begin position="1471"/>
        <end position="1492"/>
    </location>
</feature>
<name>A0ABQ7JXC6_9FUNG</name>
<keyword evidence="3" id="KW-0963">Cytoplasm</keyword>
<keyword evidence="5" id="KW-0009">Actin-binding</keyword>
<comment type="caution">
    <text evidence="11">The sequence shown here is derived from an EMBL/GenBank/DDBJ whole genome shotgun (WGS) entry which is preliminary data.</text>
</comment>
<accession>A0ABQ7JXC6</accession>
<keyword evidence="6" id="KW-0206">Cytoskeleton</keyword>
<feature type="compositionally biased region" description="Low complexity" evidence="9">
    <location>
        <begin position="17"/>
        <end position="35"/>
    </location>
</feature>
<sequence length="1647" mass="181298">MGSIDDTKHDIDVAGSTTNNVNTHVTETTPTEPGAGTAGTGGMGAGATGAKAQAFHPLESDPSVTVLSFKVPPAPVITLDEPTPVVQQKEAYFHICLDTSGSMAGSGMQCAKEAMKELFSHLVTNCRVPAERISVYLYSMTCTVRRMGQSDDLAWMDSIKAGGGTSFGSVFEQLIEAIKGQIESTSTNLDVSSTLFFFTDGADGDHGNTRRQKEILEPLLKNTSRLETTVHSFGFTGGHDAKLLSWLTSTGTDMGCFQYIKESKDIRGAMERTAGLLDSTAMKVQRKVDLYMPVGEATGEGNENDWVAVKLTADDVTGSTVARNRPFTGTTLLWREHIPDTEEGKSLTITTSNTAPVAGIDGVQEMRITWLAEDDVARILGMTTFIQHELLRMVEQINAIGSSRESADEKRAKLGGIDVQTEAYAKVLGTLGFASARIKIKTTREPCMIACTQTRSILQSFLALKADAHKQGGSVSNTSLATFNSLAYGQITEAKLKAKLDSRAGKNTALFADLDQKVEDIVNELDLNRMEAEESEEKLRELSCAFSTNSYVDALRDGDCLCMTLDVSRGAGAIADPSQLVIKSIFPTYLTSSMFTLALGHSLAQNNPEDVHGGFDRYSDASIAPGLAHENITAVMPLYINDAHWKVARLRLKPILGYVVTLDATGYTYSQSTTVPFLVLVKALESHPMTEFKQRQIQLILETCDQIYLHSNSLRQSTKTMIQQFCESHTQRTVDVVTNNYVFLGHVICALRAGDITAEEMKVLFPRFETAMVEEQIRRDMSWRVSEDLMGGVLEWFDVKRQRDIVIPGKKYREQHDAYVKRIEKSSGGEGVEVQYRNLLKQAMIAQKVPAKEKEATAAIVGAASPTVVASSLSISEEGEEKQLEAPEFKVPTIDPVAWVLTEASLDRLSLIQNAVSTGVDKILRLLTVIQSSPLDENLSEVLTKRLGSFAHGRLADEFFARYSRKIVLATLLQAYAHTRNSDRRSVENLMTPFEREQPLGPDGVTRIEGSDNNDDKATDEAIQFLHSLYQAKMTMMVQEIITQVEAAYLDSKKNFAASTFVNALDLDVAAGVLIEARTRGGAGGKLITLCARMKMVNAREKILMMLRGTYNGVQLFSDHHSVEEKDEDNGEEKNVWHPRKQTLYMLFTNHHDEFSLSEWQNMHPNQYEDYISCRYVLDAYLDELTPEEREKCRGVFESLYPGSGRAAHLSQKLSDAWKQATAPGSNVRAVKVSIINESLEDDGLFDIQGAFEKDFAIVHDNLAEKQPAYFLVRLGDSKASSEWIFLCYVPDVAPIRQKMIYAATRASLTKDLGDSHFTDSIYGTNKGDFTLEGYKKHRASLAAPKPLSERERQLAEIRANEKTLVESMKGGAYRKSHAPGMSFPLTDKAVAALKKLVAAAPAAAPKKKVVVASAVPKKFSSPASTPLPASPVASQESSTIKALAAVSVADDEWDDDEAKEEKKEETTAVAEDEKEVEAEAAVEEEEEEEPEVVVKQERTINFVKLAIDAENETIDLVNEAKLGANDVHKHIDDDAPRFTFFAYEHTHNGTAHDSLVFMYTCPSKSKIRERMLYSSCRAGVLQGAKDDAGLNVEKKLETTDVSDLTEEFILDELHPKTHQSAFGTTTGVNSPRGFSKPARPGARRVM</sequence>
<dbReference type="Pfam" id="PF13519">
    <property type="entry name" value="VWA_2"/>
    <property type="match status" value="1"/>
</dbReference>
<dbReference type="CDD" id="cd11284">
    <property type="entry name" value="ADF_Twf-C_like"/>
    <property type="match status" value="1"/>
</dbReference>
<keyword evidence="12" id="KW-1185">Reference proteome</keyword>
<reference evidence="11 12" key="1">
    <citation type="journal article" date="2020" name="Fungal Divers.">
        <title>Resolving the Mortierellaceae phylogeny through synthesis of multi-gene phylogenetics and phylogenomics.</title>
        <authorList>
            <person name="Vandepol N."/>
            <person name="Liber J."/>
            <person name="Desiro A."/>
            <person name="Na H."/>
            <person name="Kennedy M."/>
            <person name="Barry K."/>
            <person name="Grigoriev I.V."/>
            <person name="Miller A.N."/>
            <person name="O'Donnell K."/>
            <person name="Stajich J.E."/>
            <person name="Bonito G."/>
        </authorList>
    </citation>
    <scope>NUCLEOTIDE SEQUENCE [LARGE SCALE GENOMIC DNA]</scope>
    <source>
        <strain evidence="11 12">AD045</strain>
    </source>
</reference>
<evidence type="ECO:0000259" key="10">
    <source>
        <dbReference type="PROSITE" id="PS51263"/>
    </source>
</evidence>
<dbReference type="Pfam" id="PF00241">
    <property type="entry name" value="Cofilin_ADF"/>
    <property type="match status" value="2"/>
</dbReference>
<feature type="domain" description="ADF-H" evidence="10">
    <location>
        <begin position="1205"/>
        <end position="1340"/>
    </location>
</feature>
<comment type="subcellular location">
    <subcellularLocation>
        <location evidence="1">Cytoplasm</location>
        <location evidence="1">Cytoskeleton</location>
    </subcellularLocation>
</comment>
<feature type="compositionally biased region" description="Basic and acidic residues" evidence="9">
    <location>
        <begin position="1"/>
        <end position="12"/>
    </location>
</feature>
<dbReference type="SUPFAM" id="SSF53300">
    <property type="entry name" value="vWA-like"/>
    <property type="match status" value="1"/>
</dbReference>
<feature type="region of interest" description="Disordered" evidence="9">
    <location>
        <begin position="1450"/>
        <end position="1494"/>
    </location>
</feature>
<dbReference type="Gene3D" id="3.40.50.410">
    <property type="entry name" value="von Willebrand factor, type A domain"/>
    <property type="match status" value="1"/>
</dbReference>
<dbReference type="SMART" id="SM00327">
    <property type="entry name" value="VWA"/>
    <property type="match status" value="1"/>
</dbReference>
<evidence type="ECO:0000256" key="1">
    <source>
        <dbReference type="ARBA" id="ARBA00004245"/>
    </source>
</evidence>
<keyword evidence="8" id="KW-0175">Coiled coil</keyword>
<dbReference type="CDD" id="cd11285">
    <property type="entry name" value="ADF_Twf-N_like"/>
    <property type="match status" value="1"/>
</dbReference>
<dbReference type="InterPro" id="IPR028458">
    <property type="entry name" value="Twinfilin"/>
</dbReference>
<dbReference type="PANTHER" id="PTHR13759:SF1">
    <property type="entry name" value="TWINFILIN"/>
    <property type="match status" value="1"/>
</dbReference>
<dbReference type="PROSITE" id="PS51263">
    <property type="entry name" value="ADF_H"/>
    <property type="match status" value="2"/>
</dbReference>
<evidence type="ECO:0000256" key="8">
    <source>
        <dbReference type="SAM" id="Coils"/>
    </source>
</evidence>
<evidence type="ECO:0000256" key="7">
    <source>
        <dbReference type="ARBA" id="ARBA00038532"/>
    </source>
</evidence>
<feature type="domain" description="ADF-H" evidence="10">
    <location>
        <begin position="1478"/>
        <end position="1615"/>
    </location>
</feature>
<evidence type="ECO:0000313" key="11">
    <source>
        <dbReference type="EMBL" id="KAG0286809.1"/>
    </source>
</evidence>
<dbReference type="InterPro" id="IPR036465">
    <property type="entry name" value="vWFA_dom_sf"/>
</dbReference>
<dbReference type="Proteomes" id="UP001194696">
    <property type="component" value="Unassembled WGS sequence"/>
</dbReference>
<feature type="coiled-coil region" evidence="8">
    <location>
        <begin position="518"/>
        <end position="545"/>
    </location>
</feature>
<feature type="region of interest" description="Disordered" evidence="9">
    <location>
        <begin position="1"/>
        <end position="48"/>
    </location>
</feature>
<evidence type="ECO:0000256" key="6">
    <source>
        <dbReference type="ARBA" id="ARBA00023212"/>
    </source>
</evidence>
<dbReference type="InterPro" id="IPR002108">
    <property type="entry name" value="ADF-H"/>
</dbReference>
<dbReference type="SUPFAM" id="SSF55753">
    <property type="entry name" value="Actin depolymerizing proteins"/>
    <property type="match status" value="2"/>
</dbReference>
<evidence type="ECO:0000313" key="12">
    <source>
        <dbReference type="Proteomes" id="UP001194696"/>
    </source>
</evidence>
<feature type="compositionally biased region" description="Acidic residues" evidence="9">
    <location>
        <begin position="1450"/>
        <end position="1459"/>
    </location>
</feature>
<feature type="compositionally biased region" description="Polar residues" evidence="9">
    <location>
        <begin position="1620"/>
        <end position="1630"/>
    </location>
</feature>
<evidence type="ECO:0000256" key="9">
    <source>
        <dbReference type="SAM" id="MobiDB-lite"/>
    </source>
</evidence>
<dbReference type="PANTHER" id="PTHR13759">
    <property type="entry name" value="TWINFILIN"/>
    <property type="match status" value="1"/>
</dbReference>
<dbReference type="SMART" id="SM00102">
    <property type="entry name" value="ADF"/>
    <property type="match status" value="2"/>
</dbReference>
<dbReference type="Gene3D" id="3.40.20.10">
    <property type="entry name" value="Severin"/>
    <property type="match status" value="2"/>
</dbReference>
<organism evidence="11 12">
    <name type="scientific">Linnemannia gamsii</name>
    <dbReference type="NCBI Taxonomy" id="64522"/>
    <lineage>
        <taxon>Eukaryota</taxon>
        <taxon>Fungi</taxon>
        <taxon>Fungi incertae sedis</taxon>
        <taxon>Mucoromycota</taxon>
        <taxon>Mortierellomycotina</taxon>
        <taxon>Mortierellomycetes</taxon>
        <taxon>Mortierellales</taxon>
        <taxon>Mortierellaceae</taxon>
        <taxon>Linnemannia</taxon>
    </lineage>
</organism>
<gene>
    <name evidence="11" type="ORF">BGZ96_009159</name>
</gene>
<evidence type="ECO:0000256" key="3">
    <source>
        <dbReference type="ARBA" id="ARBA00022490"/>
    </source>
</evidence>
<protein>
    <recommendedName>
        <fullName evidence="10">ADF-H domain-containing protein</fullName>
    </recommendedName>
</protein>
<feature type="compositionally biased region" description="Gly residues" evidence="9">
    <location>
        <begin position="36"/>
        <end position="47"/>
    </location>
</feature>